<feature type="transmembrane region" description="Helical" evidence="1">
    <location>
        <begin position="67"/>
        <end position="85"/>
    </location>
</feature>
<keyword evidence="1" id="KW-0812">Transmembrane</keyword>
<feature type="transmembrane region" description="Helical" evidence="1">
    <location>
        <begin position="35"/>
        <end position="60"/>
    </location>
</feature>
<sequence length="115" mass="11959">MSVENPYETPQSQPQYAGTFRTFTLKRVDPLSCGLMLGVFYAILGLIFGAFASLFALVGAFAQNGNALGGIIGGVGAIIMMPIIYGVMGFIGGLIAALIYNGCAALIGGIKFDLE</sequence>
<name>A0A5M6CWJ7_9BACT</name>
<protein>
    <recommendedName>
        <fullName evidence="4">DUF3566 domain-containing protein</fullName>
    </recommendedName>
</protein>
<dbReference type="AlphaFoldDB" id="A0A5M6CWJ7"/>
<evidence type="ECO:0000313" key="2">
    <source>
        <dbReference type="EMBL" id="KAA5539591.1"/>
    </source>
</evidence>
<dbReference type="Proteomes" id="UP000324479">
    <property type="component" value="Unassembled WGS sequence"/>
</dbReference>
<evidence type="ECO:0000256" key="1">
    <source>
        <dbReference type="SAM" id="Phobius"/>
    </source>
</evidence>
<keyword evidence="1" id="KW-0472">Membrane</keyword>
<evidence type="ECO:0008006" key="4">
    <source>
        <dbReference type="Google" id="ProtNLM"/>
    </source>
</evidence>
<keyword evidence="1" id="KW-1133">Transmembrane helix</keyword>
<accession>A0A5M6CWJ7</accession>
<feature type="transmembrane region" description="Helical" evidence="1">
    <location>
        <begin position="91"/>
        <end position="110"/>
    </location>
</feature>
<gene>
    <name evidence="2" type="ORF">FYK55_23755</name>
</gene>
<reference evidence="2 3" key="1">
    <citation type="submission" date="2019-08" db="EMBL/GenBank/DDBJ databases">
        <authorList>
            <person name="Dhanesh K."/>
            <person name="Kumar G."/>
            <person name="Sasikala C."/>
            <person name="Venkata Ramana C."/>
        </authorList>
    </citation>
    <scope>NUCLEOTIDE SEQUENCE [LARGE SCALE GENOMIC DNA]</scope>
    <source>
        <strain evidence="2 3">JC645</strain>
    </source>
</reference>
<dbReference type="RefSeq" id="WP_150079130.1">
    <property type="nucleotide sequence ID" value="NZ_VWOX01000018.1"/>
</dbReference>
<comment type="caution">
    <text evidence="2">The sequence shown here is derived from an EMBL/GenBank/DDBJ whole genome shotgun (WGS) entry which is preliminary data.</text>
</comment>
<evidence type="ECO:0000313" key="3">
    <source>
        <dbReference type="Proteomes" id="UP000324479"/>
    </source>
</evidence>
<organism evidence="2 3">
    <name type="scientific">Roseiconus nitratireducens</name>
    <dbReference type="NCBI Taxonomy" id="2605748"/>
    <lineage>
        <taxon>Bacteria</taxon>
        <taxon>Pseudomonadati</taxon>
        <taxon>Planctomycetota</taxon>
        <taxon>Planctomycetia</taxon>
        <taxon>Pirellulales</taxon>
        <taxon>Pirellulaceae</taxon>
        <taxon>Roseiconus</taxon>
    </lineage>
</organism>
<keyword evidence="3" id="KW-1185">Reference proteome</keyword>
<proteinExistence type="predicted"/>
<dbReference type="EMBL" id="VWOX01000018">
    <property type="protein sequence ID" value="KAA5539591.1"/>
    <property type="molecule type" value="Genomic_DNA"/>
</dbReference>